<reference evidence="1" key="1">
    <citation type="submission" date="2016-11" db="EMBL/GenBank/DDBJ databases">
        <authorList>
            <person name="Jaros S."/>
            <person name="Januszkiewicz K."/>
            <person name="Wedrychowicz H."/>
        </authorList>
    </citation>
    <scope>NUCLEOTIDE SEQUENCE [LARGE SCALE GENOMIC DNA]</scope>
    <source>
        <strain evidence="1">Y48</strain>
    </source>
</reference>
<organism evidence="1 2">
    <name type="scientific">Nocardia mangyaensis</name>
    <dbReference type="NCBI Taxonomy" id="2213200"/>
    <lineage>
        <taxon>Bacteria</taxon>
        <taxon>Bacillati</taxon>
        <taxon>Actinomycetota</taxon>
        <taxon>Actinomycetes</taxon>
        <taxon>Mycobacteriales</taxon>
        <taxon>Nocardiaceae</taxon>
        <taxon>Nocardia</taxon>
    </lineage>
</organism>
<dbReference type="Proteomes" id="UP000183810">
    <property type="component" value="Chromosome"/>
</dbReference>
<evidence type="ECO:0000313" key="1">
    <source>
        <dbReference type="EMBL" id="APE36338.1"/>
    </source>
</evidence>
<keyword evidence="2" id="KW-1185">Reference proteome</keyword>
<gene>
    <name evidence="1" type="ORF">BOX37_23080</name>
</gene>
<protein>
    <recommendedName>
        <fullName evidence="3">DUF3558 domain-containing protein</fullName>
    </recommendedName>
</protein>
<dbReference type="KEGG" id="nsl:BOX37_23080"/>
<evidence type="ECO:0000313" key="2">
    <source>
        <dbReference type="Proteomes" id="UP000183810"/>
    </source>
</evidence>
<name>A0A1J0VWF5_9NOCA</name>
<accession>A0A1J0VWF5</accession>
<sequence>MVVAVMLGLVACQDELPGQPADTPISVAASMPEFWKTAPSSDDKRWELLRRIRAIDVCALIPRSVLARFGEPLRVEIDDPDSCSATFGSLEHGKGTEISWALGVAPRGYTWGETKRDEVDGITVGMLRDLDASPQLEGQLTERSCSAIASFANTVTLPLRVSTPLGTEPCPAAQAALTQAMSALADEPAQGTSPDTPDTVLLGEDPCAVATALGVQAPVLDQRLWGCQFSYRDGTVDVDYTYDSEGLVVRGEPLFVVNGHKAYGDPDIDSEFGSYAAVLGPELPGPDTYAGPNLPVVRVFGSDRANVEAVLRATTELFPAR</sequence>
<dbReference type="EMBL" id="CP018082">
    <property type="protein sequence ID" value="APE36338.1"/>
    <property type="molecule type" value="Genomic_DNA"/>
</dbReference>
<proteinExistence type="predicted"/>
<evidence type="ECO:0008006" key="3">
    <source>
        <dbReference type="Google" id="ProtNLM"/>
    </source>
</evidence>
<dbReference type="AlphaFoldDB" id="A0A1J0VWF5"/>